<dbReference type="NCBIfam" id="TIGR00688">
    <property type="entry name" value="rarD"/>
    <property type="match status" value="1"/>
</dbReference>
<gene>
    <name evidence="10" type="ORF">SAMN04489759_103183</name>
</gene>
<dbReference type="InterPro" id="IPR037185">
    <property type="entry name" value="EmrE-like"/>
</dbReference>
<feature type="transmembrane region" description="Helical" evidence="8">
    <location>
        <begin position="211"/>
        <end position="229"/>
    </location>
</feature>
<dbReference type="InterPro" id="IPR004626">
    <property type="entry name" value="RarD"/>
</dbReference>
<evidence type="ECO:0000313" key="11">
    <source>
        <dbReference type="Proteomes" id="UP000199399"/>
    </source>
</evidence>
<feature type="transmembrane region" description="Helical" evidence="8">
    <location>
        <begin position="177"/>
        <end position="196"/>
    </location>
</feature>
<dbReference type="Pfam" id="PF00892">
    <property type="entry name" value="EamA"/>
    <property type="match status" value="2"/>
</dbReference>
<accession>A0A1G7NZW6</accession>
<evidence type="ECO:0000256" key="1">
    <source>
        <dbReference type="ARBA" id="ARBA00004651"/>
    </source>
</evidence>
<keyword evidence="3" id="KW-0813">Transport</keyword>
<dbReference type="Proteomes" id="UP000199399">
    <property type="component" value="Unassembled WGS sequence"/>
</dbReference>
<dbReference type="EMBL" id="FNBP01000003">
    <property type="protein sequence ID" value="SDF79524.1"/>
    <property type="molecule type" value="Genomic_DNA"/>
</dbReference>
<keyword evidence="6 8" id="KW-1133">Transmembrane helix</keyword>
<feature type="transmembrane region" description="Helical" evidence="8">
    <location>
        <begin position="102"/>
        <end position="119"/>
    </location>
</feature>
<comment type="similarity">
    <text evidence="2">Belongs to the EamA transporter family.</text>
</comment>
<evidence type="ECO:0000256" key="3">
    <source>
        <dbReference type="ARBA" id="ARBA00022448"/>
    </source>
</evidence>
<dbReference type="SUPFAM" id="SSF103481">
    <property type="entry name" value="Multidrug resistance efflux transporter EmrE"/>
    <property type="match status" value="2"/>
</dbReference>
<dbReference type="GO" id="GO:0005886">
    <property type="term" value="C:plasma membrane"/>
    <property type="evidence" value="ECO:0007669"/>
    <property type="project" value="UniProtKB-SubCell"/>
</dbReference>
<dbReference type="InterPro" id="IPR000620">
    <property type="entry name" value="EamA_dom"/>
</dbReference>
<feature type="domain" description="EamA" evidence="9">
    <location>
        <begin position="6"/>
        <end position="142"/>
    </location>
</feature>
<feature type="transmembrane region" description="Helical" evidence="8">
    <location>
        <begin position="7"/>
        <end position="25"/>
    </location>
</feature>
<dbReference type="RefSeq" id="WP_093740711.1">
    <property type="nucleotide sequence ID" value="NZ_FNBP01000003.1"/>
</dbReference>
<feature type="domain" description="EamA" evidence="9">
    <location>
        <begin position="150"/>
        <end position="281"/>
    </location>
</feature>
<evidence type="ECO:0000313" key="10">
    <source>
        <dbReference type="EMBL" id="SDF79524.1"/>
    </source>
</evidence>
<name>A0A1G7NZW6_9RHOB</name>
<dbReference type="STRING" id="218672.SAMN04489759_103183"/>
<feature type="transmembrane region" description="Helical" evidence="8">
    <location>
        <begin position="70"/>
        <end position="90"/>
    </location>
</feature>
<evidence type="ECO:0000256" key="8">
    <source>
        <dbReference type="SAM" id="Phobius"/>
    </source>
</evidence>
<feature type="transmembrane region" description="Helical" evidence="8">
    <location>
        <begin position="37"/>
        <end position="58"/>
    </location>
</feature>
<evidence type="ECO:0000259" key="9">
    <source>
        <dbReference type="Pfam" id="PF00892"/>
    </source>
</evidence>
<sequence>MTDTTKGFAAMIAACCVWGLSPIFYKLLSHVPAAEVLAHRTLWSLAFFAIVLTVQGRLGAIRSAMAGPRAFGLLLFAAIVIATNWFLFIWAVQTGQATEAALGYYIFPLVSVLLGRLVFGERLSRVQQFAVALVTVAVSLLTYGLGTAPWLALALATSFGLYGLAKKRLAVGPVVSVTAEVLLLSPLAVIVLWQTGNNGAGAFGASLQDSALLILAGPITATPLILFSYAARRLSMATTGLLSYLNPTLQFFCAVVLFQEPFTGWHVQAFALIWCALALYSVSTFRQDKARRKALRAASASATTVT</sequence>
<dbReference type="OrthoDB" id="369870at2"/>
<organism evidence="10 11">
    <name type="scientific">Sulfitobacter delicatus</name>
    <dbReference type="NCBI Taxonomy" id="218672"/>
    <lineage>
        <taxon>Bacteria</taxon>
        <taxon>Pseudomonadati</taxon>
        <taxon>Pseudomonadota</taxon>
        <taxon>Alphaproteobacteria</taxon>
        <taxon>Rhodobacterales</taxon>
        <taxon>Roseobacteraceae</taxon>
        <taxon>Sulfitobacter</taxon>
    </lineage>
</organism>
<feature type="transmembrane region" description="Helical" evidence="8">
    <location>
        <begin position="126"/>
        <end position="143"/>
    </location>
</feature>
<dbReference type="PANTHER" id="PTHR22911:SF137">
    <property type="entry name" value="SOLUTE CARRIER FAMILY 35 MEMBER G2-RELATED"/>
    <property type="match status" value="1"/>
</dbReference>
<reference evidence="11" key="1">
    <citation type="submission" date="2016-10" db="EMBL/GenBank/DDBJ databases">
        <authorList>
            <person name="Varghese N."/>
            <person name="Submissions S."/>
        </authorList>
    </citation>
    <scope>NUCLEOTIDE SEQUENCE [LARGE SCALE GENOMIC DNA]</scope>
    <source>
        <strain evidence="11">DSM 16477</strain>
    </source>
</reference>
<evidence type="ECO:0000256" key="4">
    <source>
        <dbReference type="ARBA" id="ARBA00022475"/>
    </source>
</evidence>
<feature type="transmembrane region" description="Helical" evidence="8">
    <location>
        <begin position="265"/>
        <end position="283"/>
    </location>
</feature>
<keyword evidence="5 8" id="KW-0812">Transmembrane</keyword>
<protein>
    <submittedName>
        <fullName evidence="10">Chloramphenicol-sensitive protein RarD</fullName>
    </submittedName>
</protein>
<keyword evidence="7 8" id="KW-0472">Membrane</keyword>
<dbReference type="AlphaFoldDB" id="A0A1G7NZW6"/>
<evidence type="ECO:0000256" key="7">
    <source>
        <dbReference type="ARBA" id="ARBA00023136"/>
    </source>
</evidence>
<comment type="subcellular location">
    <subcellularLocation>
        <location evidence="1">Cell membrane</location>
        <topology evidence="1">Multi-pass membrane protein</topology>
    </subcellularLocation>
</comment>
<evidence type="ECO:0000256" key="5">
    <source>
        <dbReference type="ARBA" id="ARBA00022692"/>
    </source>
</evidence>
<evidence type="ECO:0000256" key="2">
    <source>
        <dbReference type="ARBA" id="ARBA00007362"/>
    </source>
</evidence>
<proteinExistence type="inferred from homology"/>
<evidence type="ECO:0000256" key="6">
    <source>
        <dbReference type="ARBA" id="ARBA00022989"/>
    </source>
</evidence>
<keyword evidence="11" id="KW-1185">Reference proteome</keyword>
<keyword evidence="4" id="KW-1003">Cell membrane</keyword>
<dbReference type="PANTHER" id="PTHR22911">
    <property type="entry name" value="ACYL-MALONYL CONDENSING ENZYME-RELATED"/>
    <property type="match status" value="1"/>
</dbReference>